<dbReference type="InterPro" id="IPR006311">
    <property type="entry name" value="TAT_signal"/>
</dbReference>
<keyword evidence="1" id="KW-0812">Transmembrane</keyword>
<dbReference type="EMBL" id="FRBI01000002">
    <property type="protein sequence ID" value="SHL07365.1"/>
    <property type="molecule type" value="Genomic_DNA"/>
</dbReference>
<dbReference type="PROSITE" id="PS51318">
    <property type="entry name" value="TAT"/>
    <property type="match status" value="1"/>
</dbReference>
<evidence type="ECO:0000256" key="2">
    <source>
        <dbReference type="SAM" id="SignalP"/>
    </source>
</evidence>
<dbReference type="OrthoDB" id="3852853at2"/>
<dbReference type="AlphaFoldDB" id="A0A1M6XNI6"/>
<dbReference type="SUPFAM" id="SSF48239">
    <property type="entry name" value="Terpenoid cyclases/Protein prenyltransferases"/>
    <property type="match status" value="1"/>
</dbReference>
<dbReference type="CDD" id="cd00688">
    <property type="entry name" value="ISOPREN_C2_like"/>
    <property type="match status" value="1"/>
</dbReference>
<dbReference type="RefSeq" id="WP_073494280.1">
    <property type="nucleotide sequence ID" value="NZ_FRBI01000002.1"/>
</dbReference>
<feature type="chain" id="PRO_5013246377" evidence="2">
    <location>
        <begin position="28"/>
        <end position="419"/>
    </location>
</feature>
<evidence type="ECO:0000313" key="4">
    <source>
        <dbReference type="Proteomes" id="UP000184111"/>
    </source>
</evidence>
<name>A0A1M6XNI6_9ACTN</name>
<dbReference type="GO" id="GO:0016740">
    <property type="term" value="F:transferase activity"/>
    <property type="evidence" value="ECO:0007669"/>
    <property type="project" value="UniProtKB-KW"/>
</dbReference>
<dbReference type="Proteomes" id="UP000184111">
    <property type="component" value="Unassembled WGS sequence"/>
</dbReference>
<dbReference type="Gene3D" id="1.50.10.20">
    <property type="match status" value="1"/>
</dbReference>
<dbReference type="InterPro" id="IPR008930">
    <property type="entry name" value="Terpenoid_cyclase/PrenylTrfase"/>
</dbReference>
<organism evidence="3 4">
    <name type="scientific">Actinacidiphila paucisporea</name>
    <dbReference type="NCBI Taxonomy" id="310782"/>
    <lineage>
        <taxon>Bacteria</taxon>
        <taxon>Bacillati</taxon>
        <taxon>Actinomycetota</taxon>
        <taxon>Actinomycetes</taxon>
        <taxon>Kitasatosporales</taxon>
        <taxon>Streptomycetaceae</taxon>
        <taxon>Actinacidiphila</taxon>
    </lineage>
</organism>
<feature type="signal peptide" evidence="2">
    <location>
        <begin position="1"/>
        <end position="27"/>
    </location>
</feature>
<dbReference type="STRING" id="310782.SAMN05216499_102468"/>
<protein>
    <submittedName>
        <fullName evidence="3">Prenyltransferase and squalene oxidase repeat-containing protein</fullName>
    </submittedName>
</protein>
<keyword evidence="3" id="KW-0808">Transferase</keyword>
<keyword evidence="1" id="KW-1133">Transmembrane helix</keyword>
<reference evidence="3 4" key="1">
    <citation type="submission" date="2016-11" db="EMBL/GenBank/DDBJ databases">
        <authorList>
            <person name="Jaros S."/>
            <person name="Januszkiewicz K."/>
            <person name="Wedrychowicz H."/>
        </authorList>
    </citation>
    <scope>NUCLEOTIDE SEQUENCE [LARGE SCALE GENOMIC DNA]</scope>
    <source>
        <strain evidence="3 4">CGMCC 4.2025</strain>
    </source>
</reference>
<evidence type="ECO:0000256" key="1">
    <source>
        <dbReference type="SAM" id="Phobius"/>
    </source>
</evidence>
<accession>A0A1M6XNI6</accession>
<gene>
    <name evidence="3" type="ORF">SAMN05216499_102468</name>
</gene>
<evidence type="ECO:0000313" key="3">
    <source>
        <dbReference type="EMBL" id="SHL07365.1"/>
    </source>
</evidence>
<keyword evidence="2" id="KW-0732">Signal</keyword>
<keyword evidence="4" id="KW-1185">Reference proteome</keyword>
<feature type="transmembrane region" description="Helical" evidence="1">
    <location>
        <begin position="393"/>
        <end position="411"/>
    </location>
</feature>
<proteinExistence type="predicted"/>
<sequence length="419" mass="42077">MPLRRRAALVAAAATTLTALTAPIALADTTAPAATTAAAPSRGDLYGTADPTYDGVWRQSYAEIAVARSGYLAGGPATAWLLAQQCPDGGWPSYRKDTAKACDPKTEDTNATGIAIQALTLVQGPGSADAVSRAVRWLHSVQNADGGWSYNPGGPSDPDSTAVVIGALGRDASLARNAKGKSAYDALLGFQFGCDARPADRGAFGYPGTDGKLTPNAKATADAIHFLAAGHLAGYAYPSPSTPAVPPEPADCTGNPKAYGALDPNAAASAAAGWLLAQLRAGGGHLTAVTPGATTKTPDFGTTADAVIALNALGRQGDTKATSTWLGANSAAWSKGNPAALAQLTLAGSDRYAPAGADALPQLIALGPAPTKRPTGAISQADEKKDGSSGGTVWIIVGVVLVASAGVGLLISGRKRRQS</sequence>
<keyword evidence="1" id="KW-0472">Membrane</keyword>